<dbReference type="InterPro" id="IPR011006">
    <property type="entry name" value="CheY-like_superfamily"/>
</dbReference>
<reference evidence="5" key="1">
    <citation type="journal article" date="2019" name="Int. J. Syst. Evol. Microbiol.">
        <title>The Global Catalogue of Microorganisms (GCM) 10K type strain sequencing project: providing services to taxonomists for standard genome sequencing and annotation.</title>
        <authorList>
            <consortium name="The Broad Institute Genomics Platform"/>
            <consortium name="The Broad Institute Genome Sequencing Center for Infectious Disease"/>
            <person name="Wu L."/>
            <person name="Ma J."/>
        </authorList>
    </citation>
    <scope>NUCLEOTIDE SEQUENCE [LARGE SCALE GENOMIC DNA]</scope>
    <source>
        <strain evidence="5">JCM 15628</strain>
    </source>
</reference>
<name>A0ABP5D255_9MICO</name>
<keyword evidence="5" id="KW-1185">Reference proteome</keyword>
<feature type="domain" description="Response regulatory" evidence="3">
    <location>
        <begin position="76"/>
        <end position="195"/>
    </location>
</feature>
<evidence type="ECO:0000256" key="1">
    <source>
        <dbReference type="PROSITE-ProRule" id="PRU00169"/>
    </source>
</evidence>
<organism evidence="4 5">
    <name type="scientific">Terrabacter lapilli</name>
    <dbReference type="NCBI Taxonomy" id="436231"/>
    <lineage>
        <taxon>Bacteria</taxon>
        <taxon>Bacillati</taxon>
        <taxon>Actinomycetota</taxon>
        <taxon>Actinomycetes</taxon>
        <taxon>Micrococcales</taxon>
        <taxon>Intrasporangiaceae</taxon>
        <taxon>Terrabacter</taxon>
    </lineage>
</organism>
<protein>
    <recommendedName>
        <fullName evidence="3">Response regulatory domain-containing protein</fullName>
    </recommendedName>
</protein>
<evidence type="ECO:0000259" key="3">
    <source>
        <dbReference type="PROSITE" id="PS50110"/>
    </source>
</evidence>
<dbReference type="SMART" id="SM00448">
    <property type="entry name" value="REC"/>
    <property type="match status" value="1"/>
</dbReference>
<dbReference type="PROSITE" id="PS50110">
    <property type="entry name" value="RESPONSE_REGULATORY"/>
    <property type="match status" value="1"/>
</dbReference>
<evidence type="ECO:0000313" key="5">
    <source>
        <dbReference type="Proteomes" id="UP001500013"/>
    </source>
</evidence>
<dbReference type="InterPro" id="IPR001789">
    <property type="entry name" value="Sig_transdc_resp-reg_receiver"/>
</dbReference>
<feature type="region of interest" description="Disordered" evidence="2">
    <location>
        <begin position="1"/>
        <end position="27"/>
    </location>
</feature>
<feature type="region of interest" description="Disordered" evidence="2">
    <location>
        <begin position="40"/>
        <end position="67"/>
    </location>
</feature>
<proteinExistence type="predicted"/>
<keyword evidence="1" id="KW-0597">Phosphoprotein</keyword>
<dbReference type="Proteomes" id="UP001500013">
    <property type="component" value="Unassembled WGS sequence"/>
</dbReference>
<feature type="modified residue" description="4-aspartylphosphate" evidence="1">
    <location>
        <position position="131"/>
    </location>
</feature>
<evidence type="ECO:0000313" key="4">
    <source>
        <dbReference type="EMBL" id="GAA1972862.1"/>
    </source>
</evidence>
<dbReference type="Gene3D" id="3.40.50.2300">
    <property type="match status" value="1"/>
</dbReference>
<dbReference type="SUPFAM" id="SSF52172">
    <property type="entry name" value="CheY-like"/>
    <property type="match status" value="1"/>
</dbReference>
<dbReference type="EMBL" id="BAAAPU010000003">
    <property type="protein sequence ID" value="GAA1972862.1"/>
    <property type="molecule type" value="Genomic_DNA"/>
</dbReference>
<accession>A0ABP5D255</accession>
<gene>
    <name evidence="4" type="ORF">GCM10009817_11290</name>
</gene>
<sequence length="202" mass="20924">MPVRARTPGVLNSAAGQEDACRSPGCPSGEVRVEAAAHPGSIGGMTASNDSAAQGTSTTLATTGSTGSRRPVARVSVLLYSDDFTTRDAVRAAVGRRPARDVEVVRWHECATADAVISSVESDRFDILILDGEAAKVGGLGLARQLKNEIFECPSIIVLTGRPQDSWLAAWSQADLAVPHPLDPIALTSAVATLARPGVPTA</sequence>
<evidence type="ECO:0000256" key="2">
    <source>
        <dbReference type="SAM" id="MobiDB-lite"/>
    </source>
</evidence>
<comment type="caution">
    <text evidence="4">The sequence shown here is derived from an EMBL/GenBank/DDBJ whole genome shotgun (WGS) entry which is preliminary data.</text>
</comment>
<feature type="compositionally biased region" description="Low complexity" evidence="2">
    <location>
        <begin position="51"/>
        <end position="67"/>
    </location>
</feature>